<proteinExistence type="predicted"/>
<sequence length="131" mass="12588">MSVVGAGRHHAERGSGTVLAVGLVGVLLTLLVAGLLIADVAIAGQRARTAADLAALAAAGRALEGASEGEVCAAASAVAARNGAPLTSCSLDVAGRVGSRGLPSVRVTAARDTAAGGWTVEARARAGGVVP</sequence>
<dbReference type="AlphaFoldDB" id="A0A917BDD6"/>
<reference evidence="2" key="1">
    <citation type="journal article" date="2014" name="Int. J. Syst. Evol. Microbiol.">
        <title>Complete genome sequence of Corynebacterium casei LMG S-19264T (=DSM 44701T), isolated from a smear-ripened cheese.</title>
        <authorList>
            <consortium name="US DOE Joint Genome Institute (JGI-PGF)"/>
            <person name="Walter F."/>
            <person name="Albersmeier A."/>
            <person name="Kalinowski J."/>
            <person name="Ruckert C."/>
        </authorList>
    </citation>
    <scope>NUCLEOTIDE SEQUENCE</scope>
    <source>
        <strain evidence="2">CGMCC 1.12160</strain>
    </source>
</reference>
<evidence type="ECO:0000256" key="1">
    <source>
        <dbReference type="SAM" id="Phobius"/>
    </source>
</evidence>
<organism evidence="2 3">
    <name type="scientific">Ornithinimicrobium tianjinense</name>
    <dbReference type="NCBI Taxonomy" id="1195761"/>
    <lineage>
        <taxon>Bacteria</taxon>
        <taxon>Bacillati</taxon>
        <taxon>Actinomycetota</taxon>
        <taxon>Actinomycetes</taxon>
        <taxon>Micrococcales</taxon>
        <taxon>Ornithinimicrobiaceae</taxon>
        <taxon>Ornithinimicrobium</taxon>
    </lineage>
</organism>
<dbReference type="RefSeq" id="WP_188427706.1">
    <property type="nucleotide sequence ID" value="NZ_BAABKH010000010.1"/>
</dbReference>
<keyword evidence="1" id="KW-0812">Transmembrane</keyword>
<protein>
    <recommendedName>
        <fullName evidence="4">Helicase/secretion neighborhood TadE-like protein</fullName>
    </recommendedName>
</protein>
<dbReference type="EMBL" id="BMEM01000001">
    <property type="protein sequence ID" value="GGF37519.1"/>
    <property type="molecule type" value="Genomic_DNA"/>
</dbReference>
<keyword evidence="1" id="KW-1133">Transmembrane helix</keyword>
<keyword evidence="1" id="KW-0472">Membrane</keyword>
<accession>A0A917BDD6</accession>
<keyword evidence="3" id="KW-1185">Reference proteome</keyword>
<dbReference type="NCBIfam" id="TIGR03816">
    <property type="entry name" value="tadE_like_DECH"/>
    <property type="match status" value="1"/>
</dbReference>
<evidence type="ECO:0000313" key="3">
    <source>
        <dbReference type="Proteomes" id="UP000605670"/>
    </source>
</evidence>
<gene>
    <name evidence="2" type="ORF">GCM10011366_01280</name>
</gene>
<evidence type="ECO:0008006" key="4">
    <source>
        <dbReference type="Google" id="ProtNLM"/>
    </source>
</evidence>
<reference evidence="2" key="2">
    <citation type="submission" date="2020-09" db="EMBL/GenBank/DDBJ databases">
        <authorList>
            <person name="Sun Q."/>
            <person name="Zhou Y."/>
        </authorList>
    </citation>
    <scope>NUCLEOTIDE SEQUENCE</scope>
    <source>
        <strain evidence="2">CGMCC 1.12160</strain>
    </source>
</reference>
<dbReference type="Proteomes" id="UP000605670">
    <property type="component" value="Unassembled WGS sequence"/>
</dbReference>
<dbReference type="InterPro" id="IPR021202">
    <property type="entry name" value="Rv3654c-like"/>
</dbReference>
<feature type="transmembrane region" description="Helical" evidence="1">
    <location>
        <begin position="18"/>
        <end position="38"/>
    </location>
</feature>
<comment type="caution">
    <text evidence="2">The sequence shown here is derived from an EMBL/GenBank/DDBJ whole genome shotgun (WGS) entry which is preliminary data.</text>
</comment>
<evidence type="ECO:0000313" key="2">
    <source>
        <dbReference type="EMBL" id="GGF37519.1"/>
    </source>
</evidence>
<name>A0A917BDD6_9MICO</name>